<dbReference type="RefSeq" id="XP_013345203.1">
    <property type="nucleotide sequence ID" value="XM_013489749.1"/>
</dbReference>
<keyword evidence="3" id="KW-1185">Reference proteome</keyword>
<feature type="transmembrane region" description="Helical" evidence="1">
    <location>
        <begin position="12"/>
        <end position="33"/>
    </location>
</feature>
<reference evidence="2 3" key="1">
    <citation type="journal article" date="2014" name="BMC Genomics">
        <title>Genome sequencing of four Aureobasidium pullulans varieties: biotechnological potential, stress tolerance, and description of new species.</title>
        <authorList>
            <person name="Gostin Ar C."/>
            <person name="Ohm R.A."/>
            <person name="Kogej T."/>
            <person name="Sonjak S."/>
            <person name="Turk M."/>
            <person name="Zajc J."/>
            <person name="Zalar P."/>
            <person name="Grube M."/>
            <person name="Sun H."/>
            <person name="Han J."/>
            <person name="Sharma A."/>
            <person name="Chiniquy J."/>
            <person name="Ngan C.Y."/>
            <person name="Lipzen A."/>
            <person name="Barry K."/>
            <person name="Grigoriev I.V."/>
            <person name="Gunde-Cimerman N."/>
        </authorList>
    </citation>
    <scope>NUCLEOTIDE SEQUENCE [LARGE SCALE GENOMIC DNA]</scope>
    <source>
        <strain evidence="2 3">EXF-2481</strain>
    </source>
</reference>
<dbReference type="InParanoid" id="A0A074YGC1"/>
<gene>
    <name evidence="2" type="ORF">AUEXF2481DRAFT_3470</name>
</gene>
<protein>
    <submittedName>
        <fullName evidence="2">Uncharacterized protein</fullName>
    </submittedName>
</protein>
<evidence type="ECO:0000313" key="3">
    <source>
        <dbReference type="Proteomes" id="UP000030641"/>
    </source>
</evidence>
<dbReference type="GeneID" id="25365150"/>
<organism evidence="2 3">
    <name type="scientific">Aureobasidium subglaciale (strain EXF-2481)</name>
    <name type="common">Aureobasidium pullulans var. subglaciale</name>
    <dbReference type="NCBI Taxonomy" id="1043005"/>
    <lineage>
        <taxon>Eukaryota</taxon>
        <taxon>Fungi</taxon>
        <taxon>Dikarya</taxon>
        <taxon>Ascomycota</taxon>
        <taxon>Pezizomycotina</taxon>
        <taxon>Dothideomycetes</taxon>
        <taxon>Dothideomycetidae</taxon>
        <taxon>Dothideales</taxon>
        <taxon>Saccotheciaceae</taxon>
        <taxon>Aureobasidium</taxon>
    </lineage>
</organism>
<dbReference type="OrthoDB" id="3912580at2759"/>
<keyword evidence="1" id="KW-1133">Transmembrane helix</keyword>
<dbReference type="EMBL" id="KL584755">
    <property type="protein sequence ID" value="KEQ96775.1"/>
    <property type="molecule type" value="Genomic_DNA"/>
</dbReference>
<keyword evidence="1" id="KW-0472">Membrane</keyword>
<accession>A0A074YGC1</accession>
<sequence>MPNESSFSSRILFLLSLITLSVSLIIISFNLALTHENNEILLGATVTNQHVNQGAFRVATCDVAAYADMKTRWRTVELPAETVTETVTETMKVLGVKKPTGATSVRVEASALLTLVPHSLPTKDSDGSALKKKMAIRGGSRNPHLVDVNKPEIQM</sequence>
<proteinExistence type="predicted"/>
<keyword evidence="1" id="KW-0812">Transmembrane</keyword>
<dbReference type="Proteomes" id="UP000030641">
    <property type="component" value="Unassembled WGS sequence"/>
</dbReference>
<evidence type="ECO:0000256" key="1">
    <source>
        <dbReference type="SAM" id="Phobius"/>
    </source>
</evidence>
<evidence type="ECO:0000313" key="2">
    <source>
        <dbReference type="EMBL" id="KEQ96775.1"/>
    </source>
</evidence>
<dbReference type="AlphaFoldDB" id="A0A074YGC1"/>
<dbReference type="HOGENOM" id="CLU_1695140_0_0_1"/>
<name>A0A074YGC1_AURSE</name>